<dbReference type="EMBL" id="CP101988">
    <property type="protein sequence ID" value="UUI76715.1"/>
    <property type="molecule type" value="Genomic_DNA"/>
</dbReference>
<sequence>MGIQETGPGRPTITPRPRVGISGWNYAPWRGAFYPQGMPHRHELAYAAQRLGSIEVNGSFYALQRPASYLAWAEQTPEDFTFSVKGGRFITHMKRLVDVDVPLANFFASGVLALGTRLGPVLWQLPPSLPYEPERIAGFLRLLPRSTAEAARLAKRHDERLDGRALTTTDADRPVRHALEARHASYAVPEFVEQLREHDVALVVADSPGRWPALFDVTADFVYVRLHGDTELYASGYTDDALDLWAGRVRGWRAGDGDVGAPLLTTAAPHRPEGRDVFVYFDNDAKAHAPHDAIALARRLDAAGSA</sequence>
<accession>A0ABY5L1Q7</accession>
<dbReference type="PANTHER" id="PTHR30348">
    <property type="entry name" value="UNCHARACTERIZED PROTEIN YECE"/>
    <property type="match status" value="1"/>
</dbReference>
<evidence type="ECO:0000313" key="1">
    <source>
        <dbReference type="EMBL" id="UUI76715.1"/>
    </source>
</evidence>
<dbReference type="RefSeq" id="WP_227569004.1">
    <property type="nucleotide sequence ID" value="NZ_CP101988.1"/>
</dbReference>
<gene>
    <name evidence="1" type="ORF">NP064_07495</name>
</gene>
<organism evidence="1 2">
    <name type="scientific">Cellulomonas chengniuliangii</name>
    <dbReference type="NCBI Taxonomy" id="2968084"/>
    <lineage>
        <taxon>Bacteria</taxon>
        <taxon>Bacillati</taxon>
        <taxon>Actinomycetota</taxon>
        <taxon>Actinomycetes</taxon>
        <taxon>Micrococcales</taxon>
        <taxon>Cellulomonadaceae</taxon>
        <taxon>Cellulomonas</taxon>
    </lineage>
</organism>
<reference evidence="1 2" key="1">
    <citation type="submission" date="2022-07" db="EMBL/GenBank/DDBJ databases">
        <title>Novel species in genus cellulomonas.</title>
        <authorList>
            <person name="Ye L."/>
        </authorList>
    </citation>
    <scope>NUCLEOTIDE SEQUENCE [LARGE SCALE GENOMIC DNA]</scope>
    <source>
        <strain evidence="2">zg-Y338</strain>
    </source>
</reference>
<name>A0ABY5L1Q7_9CELL</name>
<dbReference type="InterPro" id="IPR036520">
    <property type="entry name" value="UPF0759_sf"/>
</dbReference>
<evidence type="ECO:0000313" key="2">
    <source>
        <dbReference type="Proteomes" id="UP001316189"/>
    </source>
</evidence>
<dbReference type="Pfam" id="PF01904">
    <property type="entry name" value="DUF72"/>
    <property type="match status" value="1"/>
</dbReference>
<dbReference type="InterPro" id="IPR002763">
    <property type="entry name" value="DUF72"/>
</dbReference>
<dbReference type="PANTHER" id="PTHR30348:SF4">
    <property type="entry name" value="DUF72 DOMAIN-CONTAINING PROTEIN"/>
    <property type="match status" value="1"/>
</dbReference>
<keyword evidence="2" id="KW-1185">Reference proteome</keyword>
<dbReference type="Gene3D" id="3.20.20.410">
    <property type="entry name" value="Protein of unknown function UPF0759"/>
    <property type="match status" value="1"/>
</dbReference>
<proteinExistence type="predicted"/>
<protein>
    <submittedName>
        <fullName evidence="1">DUF72 domain-containing protein</fullName>
    </submittedName>
</protein>
<dbReference type="SUPFAM" id="SSF117396">
    <property type="entry name" value="TM1631-like"/>
    <property type="match status" value="1"/>
</dbReference>
<dbReference type="Proteomes" id="UP001316189">
    <property type="component" value="Chromosome"/>
</dbReference>